<dbReference type="OMA" id="ATHSCID"/>
<dbReference type="PROSITE" id="PS50271">
    <property type="entry name" value="ZF_UBP"/>
    <property type="match status" value="1"/>
</dbReference>
<feature type="binding site" evidence="6">
    <location>
        <position position="235"/>
    </location>
    <ligand>
        <name>Zn(2+)</name>
        <dbReference type="ChEBI" id="CHEBI:29105"/>
    </ligand>
</feature>
<dbReference type="STRING" id="857967.G0QYJ9"/>
<proteinExistence type="predicted"/>
<dbReference type="GO" id="GO:0005634">
    <property type="term" value="C:nucleus"/>
    <property type="evidence" value="ECO:0007669"/>
    <property type="project" value="TreeGrafter"/>
</dbReference>
<dbReference type="SUPFAM" id="SSF57850">
    <property type="entry name" value="RING/U-box"/>
    <property type="match status" value="1"/>
</dbReference>
<evidence type="ECO:0000256" key="6">
    <source>
        <dbReference type="PROSITE-ProRule" id="PRU00236"/>
    </source>
</evidence>
<accession>G0QYJ9</accession>
<dbReference type="Gene3D" id="3.30.40.10">
    <property type="entry name" value="Zinc/RING finger domain, C3HC4 (zinc finger)"/>
    <property type="match status" value="1"/>
</dbReference>
<dbReference type="Pfam" id="PF02148">
    <property type="entry name" value="zf-UBP"/>
    <property type="match status" value="1"/>
</dbReference>
<keyword evidence="10" id="KW-0378">Hydrolase</keyword>
<dbReference type="GO" id="GO:0106274">
    <property type="term" value="F:NAD+-protein-arginine ADP-ribosyltransferase activity"/>
    <property type="evidence" value="ECO:0007669"/>
    <property type="project" value="UniProtKB-EC"/>
</dbReference>
<dbReference type="EMBL" id="GL984115">
    <property type="protein sequence ID" value="EGR29706.1"/>
    <property type="molecule type" value="Genomic_DNA"/>
</dbReference>
<dbReference type="InterPro" id="IPR026591">
    <property type="entry name" value="Sirtuin_cat_small_dom_sf"/>
</dbReference>
<protein>
    <submittedName>
        <fullName evidence="10">Sir2 family histone, putative</fullName>
        <ecNumber evidence="10">2.4.2.31</ecNumber>
        <ecNumber evidence="10">3.1.2.15</ecNumber>
    </submittedName>
</protein>
<reference evidence="10 11" key="1">
    <citation type="submission" date="2011-07" db="EMBL/GenBank/DDBJ databases">
        <authorList>
            <person name="Coyne R."/>
            <person name="Brami D."/>
            <person name="Johnson J."/>
            <person name="Hostetler J."/>
            <person name="Hannick L."/>
            <person name="Clark T."/>
            <person name="Cassidy-Hanley D."/>
            <person name="Inman J."/>
        </authorList>
    </citation>
    <scope>NUCLEOTIDE SEQUENCE [LARGE SCALE GENOMIC DNA]</scope>
    <source>
        <strain evidence="10 11">G5</strain>
    </source>
</reference>
<dbReference type="Proteomes" id="UP000008983">
    <property type="component" value="Unassembled WGS sequence"/>
</dbReference>
<dbReference type="InterPro" id="IPR050134">
    <property type="entry name" value="NAD-dep_sirtuin_deacylases"/>
</dbReference>
<keyword evidence="3 6" id="KW-0479">Metal-binding</keyword>
<feature type="binding site" evidence="6">
    <location>
        <position position="232"/>
    </location>
    <ligand>
        <name>Zn(2+)</name>
        <dbReference type="ChEBI" id="CHEBI:29105"/>
    </ligand>
</feature>
<dbReference type="eggNOG" id="KOG2682">
    <property type="taxonomic scope" value="Eukaryota"/>
</dbReference>
<dbReference type="InterPro" id="IPR026590">
    <property type="entry name" value="Ssirtuin_cat_dom"/>
</dbReference>
<dbReference type="PANTHER" id="PTHR11085:SF6">
    <property type="entry name" value="NAD-DEPENDENT PROTEIN DEACETYLASE SIRTUIN-2"/>
    <property type="match status" value="1"/>
</dbReference>
<dbReference type="FunCoup" id="G0QYJ9">
    <property type="interactions" value="95"/>
</dbReference>
<dbReference type="InParanoid" id="G0QYJ9"/>
<evidence type="ECO:0000256" key="4">
    <source>
        <dbReference type="ARBA" id="ARBA00022833"/>
    </source>
</evidence>
<evidence type="ECO:0000313" key="11">
    <source>
        <dbReference type="Proteomes" id="UP000008983"/>
    </source>
</evidence>
<dbReference type="AlphaFoldDB" id="G0QYJ9"/>
<evidence type="ECO:0000259" key="8">
    <source>
        <dbReference type="PROSITE" id="PS50271"/>
    </source>
</evidence>
<sequence length="360" mass="41614">MAMHFEESKHSIVFSFSDGSFWCYKCDTYITNIQLKCFTLKFSQIKHNEDFSKDEIQNIKKQLDKFKIDEKTKKFSRQKLVEGFQKKTFKNVVFLTGAGISVSAGIPDFRTPGTGLYSQLEKYNFPYPEAVFTLAYFRKNPLPFYKLAKEFLQCRAHFTINHYFMAKVYQQGALLANFTQNIDGLEIEAGIAKEKIIQAHGHFRSARCIDCSEKVEIEKLYLEIEKEEILKCEKCNGLIKPDIVFFGEQLPQEFIQKVKLLKQADLVIIMGTSLVVQPFSSLVEFIDSKVPLVLINRENNVVKDNNDSFLFIEGDLDNNVRLLLKDIGWECPDIDVKQPLQAQFVKNDKNEDIKQQNSDS</sequence>
<evidence type="ECO:0000259" key="9">
    <source>
        <dbReference type="PROSITE" id="PS50305"/>
    </source>
</evidence>
<feature type="active site" description="Proton acceptor" evidence="6">
    <location>
        <position position="200"/>
    </location>
</feature>
<dbReference type="SUPFAM" id="SSF52467">
    <property type="entry name" value="DHS-like NAD/FAD-binding domain"/>
    <property type="match status" value="1"/>
</dbReference>
<dbReference type="GO" id="GO:0008270">
    <property type="term" value="F:zinc ion binding"/>
    <property type="evidence" value="ECO:0007669"/>
    <property type="project" value="UniProtKB-KW"/>
</dbReference>
<evidence type="ECO:0000256" key="5">
    <source>
        <dbReference type="ARBA" id="ARBA00023027"/>
    </source>
</evidence>
<evidence type="ECO:0000256" key="7">
    <source>
        <dbReference type="PROSITE-ProRule" id="PRU00502"/>
    </source>
</evidence>
<dbReference type="InterPro" id="IPR003000">
    <property type="entry name" value="Sirtuin"/>
</dbReference>
<keyword evidence="7" id="KW-0863">Zinc-finger</keyword>
<evidence type="ECO:0000256" key="2">
    <source>
        <dbReference type="ARBA" id="ARBA00022679"/>
    </source>
</evidence>
<dbReference type="EC" id="3.1.2.15" evidence="10"/>
<dbReference type="OrthoDB" id="424012at2759"/>
<dbReference type="PANTHER" id="PTHR11085">
    <property type="entry name" value="NAD-DEPENDENT PROTEIN DEACYLASE SIRTUIN-5, MITOCHONDRIAL-RELATED"/>
    <property type="match status" value="1"/>
</dbReference>
<dbReference type="GO" id="GO:0016787">
    <property type="term" value="F:hydrolase activity"/>
    <property type="evidence" value="ECO:0007669"/>
    <property type="project" value="UniProtKB-KW"/>
</dbReference>
<dbReference type="Gene3D" id="3.30.1600.10">
    <property type="entry name" value="SIR2/SIRT2 'Small Domain"/>
    <property type="match status" value="1"/>
</dbReference>
<feature type="domain" description="UBP-type" evidence="8">
    <location>
        <begin position="1"/>
        <end position="47"/>
    </location>
</feature>
<dbReference type="GO" id="GO:0017136">
    <property type="term" value="F:histone deacetylase activity, NAD-dependent"/>
    <property type="evidence" value="ECO:0007669"/>
    <property type="project" value="TreeGrafter"/>
</dbReference>
<dbReference type="InterPro" id="IPR013083">
    <property type="entry name" value="Znf_RING/FYVE/PHD"/>
</dbReference>
<keyword evidence="5" id="KW-0520">NAD</keyword>
<evidence type="ECO:0000256" key="3">
    <source>
        <dbReference type="ARBA" id="ARBA00022723"/>
    </source>
</evidence>
<evidence type="ECO:0000313" key="10">
    <source>
        <dbReference type="EMBL" id="EGR29706.1"/>
    </source>
</evidence>
<comment type="cofactor">
    <cofactor evidence="1">
        <name>Zn(2+)</name>
        <dbReference type="ChEBI" id="CHEBI:29105"/>
    </cofactor>
</comment>
<dbReference type="Pfam" id="PF02146">
    <property type="entry name" value="SIR2"/>
    <property type="match status" value="1"/>
</dbReference>
<dbReference type="EC" id="2.4.2.31" evidence="10"/>
<dbReference type="RefSeq" id="XP_004030942.1">
    <property type="nucleotide sequence ID" value="XM_004030894.1"/>
</dbReference>
<keyword evidence="4 6" id="KW-0862">Zinc</keyword>
<keyword evidence="10" id="KW-0328">Glycosyltransferase</keyword>
<gene>
    <name evidence="10" type="ORF">IMG5_150240</name>
</gene>
<dbReference type="PROSITE" id="PS50305">
    <property type="entry name" value="SIRTUIN"/>
    <property type="match status" value="1"/>
</dbReference>
<feature type="domain" description="Deacetylase sirtuin-type" evidence="9">
    <location>
        <begin position="65"/>
        <end position="330"/>
    </location>
</feature>
<dbReference type="InterPro" id="IPR029035">
    <property type="entry name" value="DHS-like_NAD/FAD-binding_dom"/>
</dbReference>
<dbReference type="InterPro" id="IPR001607">
    <property type="entry name" value="Znf_UBP"/>
</dbReference>
<feature type="binding site" evidence="6">
    <location>
        <position position="211"/>
    </location>
    <ligand>
        <name>Zn(2+)</name>
        <dbReference type="ChEBI" id="CHEBI:29105"/>
    </ligand>
</feature>
<dbReference type="GeneID" id="14905816"/>
<dbReference type="GO" id="GO:0070403">
    <property type="term" value="F:NAD+ binding"/>
    <property type="evidence" value="ECO:0007669"/>
    <property type="project" value="InterPro"/>
</dbReference>
<keyword evidence="2 10" id="KW-0808">Transferase</keyword>
<feature type="binding site" evidence="6">
    <location>
        <position position="208"/>
    </location>
    <ligand>
        <name>Zn(2+)</name>
        <dbReference type="ChEBI" id="CHEBI:29105"/>
    </ligand>
</feature>
<keyword evidence="11" id="KW-1185">Reference proteome</keyword>
<dbReference type="Gene3D" id="3.40.50.1220">
    <property type="entry name" value="TPP-binding domain"/>
    <property type="match status" value="1"/>
</dbReference>
<name>G0QYJ9_ICHMU</name>
<evidence type="ECO:0000256" key="1">
    <source>
        <dbReference type="ARBA" id="ARBA00001947"/>
    </source>
</evidence>
<organism evidence="10 11">
    <name type="scientific">Ichthyophthirius multifiliis</name>
    <name type="common">White spot disease agent</name>
    <name type="synonym">Ich</name>
    <dbReference type="NCBI Taxonomy" id="5932"/>
    <lineage>
        <taxon>Eukaryota</taxon>
        <taxon>Sar</taxon>
        <taxon>Alveolata</taxon>
        <taxon>Ciliophora</taxon>
        <taxon>Intramacronucleata</taxon>
        <taxon>Oligohymenophorea</taxon>
        <taxon>Hymenostomatida</taxon>
        <taxon>Ophryoglenina</taxon>
        <taxon>Ichthyophthirius</taxon>
    </lineage>
</organism>